<keyword evidence="1" id="KW-0175">Coiled coil</keyword>
<sequence>MYDENNNVAPITESNPKGLDKTKRIIEFWPEGKTSYELFEDDGITIDYSNKEEVNYGSSVSTKFTSEVKGDEAILRAEASKGTYQGYDSDRDTTFVVNVSKAPEAVTGKVGSANAEFHAVDSKEAFDNATGNVYYYDETPNLNKYATEGSEFANVEITTTPKLYVKIENTDVNKNAIEVTVKGFENKQDLAGNQETDTLTAPTGLATLEDQITPTEIPLVWDAVENATEYQLEIDGKINSGITTNEFLVGNLEYNSTHTFRVRAVNSDGYSPWSEALTAKTIEDPYRNIPAGMEVTTNDSATGYSAKNLVDRDTNAYWFTNWTDDSVNNRDKVIDFDYKEITSMDHVDIYPHSSYLNQQPREVTILGSLDGTNYTTVVDKIQLSNDSSVKSIALNGAKMRYMKMVISKPAGTYVCMTEIMPYKVDGSKTYPVGDVTLDGKVDSNDLTWIENYTGLTNKDSDFSYVSQTNNADINGDNVIDAYDISYITTKLDGGTNKTGNPDGKIMLIADKNEVKAGETVNITLLGIGLKNINAFSEVLPIDTENFSYEGYRQSYDVIDMMTIAKMRARANGSELTIVSTNVGDQDLVNGTMKLGTVTLKAKTDTTFVLTNGIAKLVGPKLSYVDANIDGDTTIPETPSQIEKAVEVKGTTITNNAYPTDDGTNVEKLIQQNSFDALYNGMADDEFELKWDTADNQVDGVLKPEISLPVNLHLDIDGQLMNIVRVYGRPTGNGAPRVVSANVVTTDGTTIDLGTIGNHSLESNGNPIYSNYPSDGIFTFELDEAVEVKTVNITFEHATGTAGDSNNPYDRMLTLREIECLYAQDIPVTSIELDKDNRDTLYVGNLTNFNAKVSPEDALNPYYTVTSDNEDVVKVLTIKTASGFAFMLQPLKEGTANITATSVDNNTISVTQTVTVKVGTDTNALIDVLNGAEALNKDFYTIDSYTILLNAVNEAKELLSNDPTQDQVDQLVSKIKRAINGLELRPVNSNNRIEGITIADSSGQASWSENASNILDDDIGTYWLTPQTGMPQWVVVDLGSVYNLTDVTFLPRQGGNNGDIIKAAISVSTDGQNYTDLGQFEFDNDGTKLLDKTVFKQMKFIPTDARYVKVTILETLGNPVNSCVSAAEMRFYGNVDVDKSELQELYNEYLTLNEANYTTESWVTFANAMADTKVVLDRADATQEEVNNIKTILQNAKNSLVEVVIKTNKTALAIAIEMAENASLENVVPAVVEEFNAALENAQTIYVNDNATQEEVDNAFTRLANAMHMLEFYKGNKELLQKQVDLINDLESNKYIESTWNAMLPVLEKANEVLGNENAMQEEVDEVYSELVRAFINLRLKPNKDLLSGLINQANGLNRANYTSASLKAVDDVMEKAKAVLEDSEATQEEVEVAVSALTKALASLEAKPVETVKPGDTTVSVKTGDDNVIGATVALMTLSLAGYYISKKRKS</sequence>
<dbReference type="PROSITE" id="PS50022">
    <property type="entry name" value="FA58C_3"/>
    <property type="match status" value="1"/>
</dbReference>
<dbReference type="InterPro" id="IPR002105">
    <property type="entry name" value="Dockerin_1_rpt"/>
</dbReference>
<dbReference type="Gene3D" id="2.60.40.1180">
    <property type="entry name" value="Golgi alpha-mannosidase II"/>
    <property type="match status" value="1"/>
</dbReference>
<dbReference type="SMART" id="SM00635">
    <property type="entry name" value="BID_2"/>
    <property type="match status" value="1"/>
</dbReference>
<dbReference type="GO" id="GO:0030246">
    <property type="term" value="F:carbohydrate binding"/>
    <property type="evidence" value="ECO:0007669"/>
    <property type="project" value="InterPro"/>
</dbReference>
<dbReference type="SUPFAM" id="SSF49384">
    <property type="entry name" value="Carbohydrate-binding domain"/>
    <property type="match status" value="1"/>
</dbReference>
<gene>
    <name evidence="5" type="ORF">SAMN04489758_14224</name>
</gene>
<dbReference type="InterPro" id="IPR008979">
    <property type="entry name" value="Galactose-bd-like_sf"/>
</dbReference>
<dbReference type="Gene3D" id="1.20.1270.90">
    <property type="entry name" value="AF1782-like"/>
    <property type="match status" value="2"/>
</dbReference>
<dbReference type="Gene3D" id="2.60.40.10">
    <property type="entry name" value="Immunoglobulins"/>
    <property type="match status" value="1"/>
</dbReference>
<dbReference type="Pfam" id="PF00754">
    <property type="entry name" value="F5_F8_type_C"/>
    <property type="match status" value="2"/>
</dbReference>
<dbReference type="Gene3D" id="1.10.1330.10">
    <property type="entry name" value="Dockerin domain"/>
    <property type="match status" value="1"/>
</dbReference>
<dbReference type="GO" id="GO:0004553">
    <property type="term" value="F:hydrolase activity, hydrolyzing O-glycosyl compounds"/>
    <property type="evidence" value="ECO:0007669"/>
    <property type="project" value="InterPro"/>
</dbReference>
<dbReference type="RefSeq" id="WP_092356170.1">
    <property type="nucleotide sequence ID" value="NZ_FOIN01000042.1"/>
</dbReference>
<evidence type="ECO:0000259" key="2">
    <source>
        <dbReference type="PROSITE" id="PS50022"/>
    </source>
</evidence>
<evidence type="ECO:0000313" key="6">
    <source>
        <dbReference type="Proteomes" id="UP000198558"/>
    </source>
</evidence>
<dbReference type="GO" id="GO:0000272">
    <property type="term" value="P:polysaccharide catabolic process"/>
    <property type="evidence" value="ECO:0007669"/>
    <property type="project" value="InterPro"/>
</dbReference>
<dbReference type="OrthoDB" id="176168at2"/>
<organism evidence="5 6">
    <name type="scientific">Thomasclavelia cocleata</name>
    <dbReference type="NCBI Taxonomy" id="69824"/>
    <lineage>
        <taxon>Bacteria</taxon>
        <taxon>Bacillati</taxon>
        <taxon>Bacillota</taxon>
        <taxon>Erysipelotrichia</taxon>
        <taxon>Erysipelotrichales</taxon>
        <taxon>Coprobacillaceae</taxon>
        <taxon>Thomasclavelia</taxon>
    </lineage>
</organism>
<dbReference type="SUPFAM" id="SSF49265">
    <property type="entry name" value="Fibronectin type III"/>
    <property type="match status" value="1"/>
</dbReference>
<dbReference type="InterPro" id="IPR036116">
    <property type="entry name" value="FN3_sf"/>
</dbReference>
<dbReference type="SMART" id="SM00060">
    <property type="entry name" value="FN3"/>
    <property type="match status" value="1"/>
</dbReference>
<evidence type="ECO:0000259" key="4">
    <source>
        <dbReference type="PROSITE" id="PS51766"/>
    </source>
</evidence>
<feature type="domain" description="Fibronectin type-III" evidence="3">
    <location>
        <begin position="201"/>
        <end position="284"/>
    </location>
</feature>
<dbReference type="Pfam" id="PF07554">
    <property type="entry name" value="FIVAR"/>
    <property type="match status" value="5"/>
</dbReference>
<dbReference type="EMBL" id="FOIN01000042">
    <property type="protein sequence ID" value="SET78888.1"/>
    <property type="molecule type" value="Genomic_DNA"/>
</dbReference>
<dbReference type="InterPro" id="IPR008965">
    <property type="entry name" value="CBM2/CBM3_carb-bd_dom_sf"/>
</dbReference>
<accession>A0A1I0H7U6</accession>
<dbReference type="SUPFAM" id="SSF49785">
    <property type="entry name" value="Galactose-binding domain-like"/>
    <property type="match status" value="2"/>
</dbReference>
<evidence type="ECO:0000256" key="1">
    <source>
        <dbReference type="SAM" id="Coils"/>
    </source>
</evidence>
<dbReference type="Pfam" id="PF00041">
    <property type="entry name" value="fn3"/>
    <property type="match status" value="1"/>
</dbReference>
<dbReference type="InterPro" id="IPR016134">
    <property type="entry name" value="Dockerin_dom"/>
</dbReference>
<dbReference type="InterPro" id="IPR018247">
    <property type="entry name" value="EF_Hand_1_Ca_BS"/>
</dbReference>
<dbReference type="Gene3D" id="2.60.40.1080">
    <property type="match status" value="1"/>
</dbReference>
<keyword evidence="6" id="KW-1185">Reference proteome</keyword>
<dbReference type="InterPro" id="IPR036439">
    <property type="entry name" value="Dockerin_dom_sf"/>
</dbReference>
<dbReference type="InterPro" id="IPR000421">
    <property type="entry name" value="FA58C"/>
</dbReference>
<dbReference type="PROSITE" id="PS51766">
    <property type="entry name" value="DOCKERIN"/>
    <property type="match status" value="1"/>
</dbReference>
<dbReference type="CDD" id="cd14256">
    <property type="entry name" value="Dockerin_I"/>
    <property type="match status" value="1"/>
</dbReference>
<dbReference type="Pfam" id="PF00404">
    <property type="entry name" value="Dockerin_1"/>
    <property type="match status" value="1"/>
</dbReference>
<dbReference type="PROSITE" id="PS00018">
    <property type="entry name" value="EF_HAND_1"/>
    <property type="match status" value="1"/>
</dbReference>
<dbReference type="InterPro" id="IPR013780">
    <property type="entry name" value="Glyco_hydro_b"/>
</dbReference>
<dbReference type="InterPro" id="IPR003343">
    <property type="entry name" value="Big_2"/>
</dbReference>
<protein>
    <submittedName>
        <fullName evidence="5">F5/8 type C domain-containing protein</fullName>
    </submittedName>
</protein>
<dbReference type="Gene3D" id="2.60.120.260">
    <property type="entry name" value="Galactose-binding domain-like"/>
    <property type="match status" value="3"/>
</dbReference>
<dbReference type="Pfam" id="PF17137">
    <property type="entry name" value="DUF5110"/>
    <property type="match status" value="1"/>
</dbReference>
<dbReference type="InterPro" id="IPR013783">
    <property type="entry name" value="Ig-like_fold"/>
</dbReference>
<feature type="coiled-coil region" evidence="1">
    <location>
        <begin position="1373"/>
        <end position="1407"/>
    </location>
</feature>
<proteinExistence type="predicted"/>
<evidence type="ECO:0000313" key="5">
    <source>
        <dbReference type="EMBL" id="SET78888.1"/>
    </source>
</evidence>
<reference evidence="6" key="1">
    <citation type="submission" date="2016-10" db="EMBL/GenBank/DDBJ databases">
        <authorList>
            <person name="Varghese N."/>
            <person name="Submissions S."/>
        </authorList>
    </citation>
    <scope>NUCLEOTIDE SEQUENCE [LARGE SCALE GENOMIC DNA]</scope>
    <source>
        <strain evidence="6">DSM 1551</strain>
    </source>
</reference>
<dbReference type="Proteomes" id="UP000198558">
    <property type="component" value="Unassembled WGS sequence"/>
</dbReference>
<dbReference type="SUPFAM" id="SSF49373">
    <property type="entry name" value="Invasin/intimin cell-adhesion fragments"/>
    <property type="match status" value="1"/>
</dbReference>
<evidence type="ECO:0000259" key="3">
    <source>
        <dbReference type="PROSITE" id="PS50853"/>
    </source>
</evidence>
<feature type="domain" description="Dockerin" evidence="4">
    <location>
        <begin position="428"/>
        <end position="500"/>
    </location>
</feature>
<dbReference type="GeneID" id="78289312"/>
<dbReference type="InterPro" id="IPR033403">
    <property type="entry name" value="DUF5110"/>
</dbReference>
<name>A0A1I0H7U6_9FIRM</name>
<dbReference type="InterPro" id="IPR008964">
    <property type="entry name" value="Invasin/intimin_cell_adhesion"/>
</dbReference>
<feature type="domain" description="F5/8 type C" evidence="2">
    <location>
        <begin position="974"/>
        <end position="1133"/>
    </location>
</feature>
<dbReference type="PROSITE" id="PS50853">
    <property type="entry name" value="FN3"/>
    <property type="match status" value="1"/>
</dbReference>
<dbReference type="SUPFAM" id="SSF63446">
    <property type="entry name" value="Type I dockerin domain"/>
    <property type="match status" value="1"/>
</dbReference>
<dbReference type="InterPro" id="IPR003961">
    <property type="entry name" value="FN3_dom"/>
</dbReference>
<dbReference type="Gene3D" id="1.20.1270.70">
    <property type="entry name" value="Designed single chain three-helix bundle"/>
    <property type="match status" value="3"/>
</dbReference>
<dbReference type="CDD" id="cd00063">
    <property type="entry name" value="FN3"/>
    <property type="match status" value="1"/>
</dbReference>